<feature type="region of interest" description="Disordered" evidence="1">
    <location>
        <begin position="119"/>
        <end position="149"/>
    </location>
</feature>
<dbReference type="KEGG" id="fra:Francci3_4329"/>
<reference evidence="2 3" key="1">
    <citation type="journal article" date="2007" name="Genome Res.">
        <title>Genome characteristics of facultatively symbiotic Frankia sp. strains reflect host range and host plant biogeography.</title>
        <authorList>
            <person name="Normand P."/>
            <person name="Lapierre P."/>
            <person name="Tisa L.S."/>
            <person name="Gogarten J.P."/>
            <person name="Alloisio N."/>
            <person name="Bagnarol E."/>
            <person name="Bassi C.A."/>
            <person name="Berry A.M."/>
            <person name="Bickhart D.M."/>
            <person name="Choisne N."/>
            <person name="Couloux A."/>
            <person name="Cournoyer B."/>
            <person name="Cruveiller S."/>
            <person name="Daubin V."/>
            <person name="Demange N."/>
            <person name="Francino M.P."/>
            <person name="Goltsman E."/>
            <person name="Huang Y."/>
            <person name="Kopp O.R."/>
            <person name="Labarre L."/>
            <person name="Lapidus A."/>
            <person name="Lavire C."/>
            <person name="Marechal J."/>
            <person name="Martinez M."/>
            <person name="Mastronunzio J.E."/>
            <person name="Mullin B.C."/>
            <person name="Niemann J."/>
            <person name="Pujic P."/>
            <person name="Rawnsley T."/>
            <person name="Rouy Z."/>
            <person name="Schenowitz C."/>
            <person name="Sellstedt A."/>
            <person name="Tavares F."/>
            <person name="Tomkins J.P."/>
            <person name="Vallenet D."/>
            <person name="Valverde C."/>
            <person name="Wall L.G."/>
            <person name="Wang Y."/>
            <person name="Medigue C."/>
            <person name="Benson D.R."/>
        </authorList>
    </citation>
    <scope>NUCLEOTIDE SEQUENCE [LARGE SCALE GENOMIC DNA]</scope>
    <source>
        <strain evidence="3">DSM 45818 / CECT 9043 / CcI3</strain>
    </source>
</reference>
<feature type="compositionally biased region" description="Polar residues" evidence="1">
    <location>
        <begin position="137"/>
        <end position="149"/>
    </location>
</feature>
<proteinExistence type="predicted"/>
<feature type="compositionally biased region" description="Polar residues" evidence="1">
    <location>
        <begin position="85"/>
        <end position="94"/>
    </location>
</feature>
<dbReference type="EMBL" id="CP000249">
    <property type="protein sequence ID" value="ABD13675.1"/>
    <property type="molecule type" value="Genomic_DNA"/>
</dbReference>
<sequence length="149" mass="15526">MAGSVHRSSQPAQLAVTGICAVLSGCRRRETWIGNACWMACSSGERSVTETARGRRGGVMAAGIARGDVDRRGGTRPSCRRPAQASRNRLSSVQGDCPAATLPELANQSVPPGRVVIGEGRPPAGTRAGNNRAGPSDTWNIAGQAKNNY</sequence>
<gene>
    <name evidence="2" type="ordered locus">Francci3_4329</name>
</gene>
<accession>Q2J4W7</accession>
<dbReference type="AlphaFoldDB" id="Q2J4W7"/>
<evidence type="ECO:0000313" key="2">
    <source>
        <dbReference type="EMBL" id="ABD13675.1"/>
    </source>
</evidence>
<feature type="region of interest" description="Disordered" evidence="1">
    <location>
        <begin position="68"/>
        <end position="95"/>
    </location>
</feature>
<organism evidence="2 3">
    <name type="scientific">Frankia casuarinae (strain DSM 45818 / CECT 9043 / HFP020203 / CcI3)</name>
    <dbReference type="NCBI Taxonomy" id="106370"/>
    <lineage>
        <taxon>Bacteria</taxon>
        <taxon>Bacillati</taxon>
        <taxon>Actinomycetota</taxon>
        <taxon>Actinomycetes</taxon>
        <taxon>Frankiales</taxon>
        <taxon>Frankiaceae</taxon>
        <taxon>Frankia</taxon>
    </lineage>
</organism>
<evidence type="ECO:0000313" key="3">
    <source>
        <dbReference type="Proteomes" id="UP000001937"/>
    </source>
</evidence>
<dbReference type="HOGENOM" id="CLU_1746959_0_0_11"/>
<protein>
    <submittedName>
        <fullName evidence="2">Uncharacterized protein</fullName>
    </submittedName>
</protein>
<dbReference type="Proteomes" id="UP000001937">
    <property type="component" value="Chromosome"/>
</dbReference>
<keyword evidence="3" id="KW-1185">Reference proteome</keyword>
<name>Q2J4W7_FRACC</name>
<evidence type="ECO:0000256" key="1">
    <source>
        <dbReference type="SAM" id="MobiDB-lite"/>
    </source>
</evidence>
<dbReference type="PROSITE" id="PS51257">
    <property type="entry name" value="PROKAR_LIPOPROTEIN"/>
    <property type="match status" value="1"/>
</dbReference>